<keyword evidence="3" id="KW-1185">Reference proteome</keyword>
<proteinExistence type="predicted"/>
<evidence type="ECO:0000313" key="3">
    <source>
        <dbReference type="Proteomes" id="UP000518752"/>
    </source>
</evidence>
<feature type="region of interest" description="Disordered" evidence="1">
    <location>
        <begin position="1"/>
        <end position="35"/>
    </location>
</feature>
<feature type="compositionally biased region" description="Low complexity" evidence="1">
    <location>
        <begin position="317"/>
        <end position="334"/>
    </location>
</feature>
<dbReference type="EMBL" id="JAACJN010000015">
    <property type="protein sequence ID" value="KAF5390447.1"/>
    <property type="molecule type" value="Genomic_DNA"/>
</dbReference>
<accession>A0A8H5HVR5</accession>
<protein>
    <submittedName>
        <fullName evidence="2">Uncharacterized protein</fullName>
    </submittedName>
</protein>
<feature type="region of interest" description="Disordered" evidence="1">
    <location>
        <begin position="310"/>
        <end position="341"/>
    </location>
</feature>
<feature type="region of interest" description="Disordered" evidence="1">
    <location>
        <begin position="204"/>
        <end position="245"/>
    </location>
</feature>
<evidence type="ECO:0000313" key="2">
    <source>
        <dbReference type="EMBL" id="KAF5390447.1"/>
    </source>
</evidence>
<dbReference type="AlphaFoldDB" id="A0A8H5HVR5"/>
<feature type="compositionally biased region" description="Low complexity" evidence="1">
    <location>
        <begin position="1"/>
        <end position="23"/>
    </location>
</feature>
<dbReference type="Proteomes" id="UP000518752">
    <property type="component" value="Unassembled WGS sequence"/>
</dbReference>
<evidence type="ECO:0000256" key="1">
    <source>
        <dbReference type="SAM" id="MobiDB-lite"/>
    </source>
</evidence>
<name>A0A8H5HVR5_9AGAR</name>
<sequence length="370" mass="40776">MSRLSIRSISSSRSFSSQSTILSEEIQDFNKQRDDANERYTRELLLARARSQAQPVTSADTSDYIPNLLPKASGSSGIQARPWFPPRRPIQRSLFVSEEAILPLPDFLVQADPVDSDIPDPISVFHEATNYAYLPSNFKLPKGPVQTTQPCEPNMTPDSPTPYGVQASTFKSVRAAASIIKNTLYVLYETAFAKRLTVLWPTGREKKGKKQSGSQTKEQMALSRTGAPGFDDSEAYQEHNPSPEALFTGYASTESILDSDSEEEEEVEALVKYGVSYPPAQLPSELAAKLYPPYSIRFNHKISCYPSSCGPDTETLRSSASSESPSSRSPSRVSSWDEHSVSHSDEQLISSLRKAVSLGPRLSCSSDHTH</sequence>
<organism evidence="2 3">
    <name type="scientific">Collybiopsis confluens</name>
    <dbReference type="NCBI Taxonomy" id="2823264"/>
    <lineage>
        <taxon>Eukaryota</taxon>
        <taxon>Fungi</taxon>
        <taxon>Dikarya</taxon>
        <taxon>Basidiomycota</taxon>
        <taxon>Agaricomycotina</taxon>
        <taxon>Agaricomycetes</taxon>
        <taxon>Agaricomycetidae</taxon>
        <taxon>Agaricales</taxon>
        <taxon>Marasmiineae</taxon>
        <taxon>Omphalotaceae</taxon>
        <taxon>Collybiopsis</taxon>
    </lineage>
</organism>
<comment type="caution">
    <text evidence="2">The sequence shown here is derived from an EMBL/GenBank/DDBJ whole genome shotgun (WGS) entry which is preliminary data.</text>
</comment>
<dbReference type="OrthoDB" id="2967363at2759"/>
<gene>
    <name evidence="2" type="ORF">D9757_005295</name>
</gene>
<reference evidence="2 3" key="1">
    <citation type="journal article" date="2020" name="ISME J.">
        <title>Uncovering the hidden diversity of litter-decomposition mechanisms in mushroom-forming fungi.</title>
        <authorList>
            <person name="Floudas D."/>
            <person name="Bentzer J."/>
            <person name="Ahren D."/>
            <person name="Johansson T."/>
            <person name="Persson P."/>
            <person name="Tunlid A."/>
        </authorList>
    </citation>
    <scope>NUCLEOTIDE SEQUENCE [LARGE SCALE GENOMIC DNA]</scope>
    <source>
        <strain evidence="2 3">CBS 406.79</strain>
    </source>
</reference>